<evidence type="ECO:0000313" key="3">
    <source>
        <dbReference type="EMBL" id="WCO68358.1"/>
    </source>
</evidence>
<comment type="similarity">
    <text evidence="1">Belongs to the amidase family.</text>
</comment>
<dbReference type="PROSITE" id="PS00571">
    <property type="entry name" value="AMIDASES"/>
    <property type="match status" value="1"/>
</dbReference>
<dbReference type="KEGG" id="ima:PO878_06405"/>
<proteinExistence type="inferred from homology"/>
<accession>A0AAE9YBZ4</accession>
<dbReference type="AlphaFoldDB" id="A0AAE9YBZ4"/>
<dbReference type="EMBL" id="CP116942">
    <property type="protein sequence ID" value="WCO68358.1"/>
    <property type="molecule type" value="Genomic_DNA"/>
</dbReference>
<dbReference type="RefSeq" id="WP_272737875.1">
    <property type="nucleotide sequence ID" value="NZ_CP116942.1"/>
</dbReference>
<dbReference type="SUPFAM" id="SSF75304">
    <property type="entry name" value="Amidase signature (AS) enzymes"/>
    <property type="match status" value="1"/>
</dbReference>
<reference evidence="3" key="1">
    <citation type="submission" date="2023-01" db="EMBL/GenBank/DDBJ databases">
        <title>The diversity of Class Acidimicrobiia in South China Sea sediment environments and the proposal of Iamia marina sp. nov., a novel species of the genus Iamia.</title>
        <authorList>
            <person name="He Y."/>
            <person name="Tian X."/>
        </authorList>
    </citation>
    <scope>NUCLEOTIDE SEQUENCE</scope>
    <source>
        <strain evidence="3">DSM 19957</strain>
    </source>
</reference>
<dbReference type="InterPro" id="IPR020556">
    <property type="entry name" value="Amidase_CS"/>
</dbReference>
<dbReference type="InterPro" id="IPR036928">
    <property type="entry name" value="AS_sf"/>
</dbReference>
<dbReference type="Pfam" id="PF01425">
    <property type="entry name" value="Amidase"/>
    <property type="match status" value="1"/>
</dbReference>
<evidence type="ECO:0000259" key="2">
    <source>
        <dbReference type="Pfam" id="PF01425"/>
    </source>
</evidence>
<name>A0AAE9YBZ4_9ACTN</name>
<dbReference type="Proteomes" id="UP001216390">
    <property type="component" value="Chromosome"/>
</dbReference>
<organism evidence="3 4">
    <name type="scientific">Iamia majanohamensis</name>
    <dbReference type="NCBI Taxonomy" id="467976"/>
    <lineage>
        <taxon>Bacteria</taxon>
        <taxon>Bacillati</taxon>
        <taxon>Actinomycetota</taxon>
        <taxon>Acidimicrobiia</taxon>
        <taxon>Acidimicrobiales</taxon>
        <taxon>Iamiaceae</taxon>
        <taxon>Iamia</taxon>
    </lineage>
</organism>
<dbReference type="PANTHER" id="PTHR11895:SF7">
    <property type="entry name" value="GLUTAMYL-TRNA(GLN) AMIDOTRANSFERASE SUBUNIT A, MITOCHONDRIAL"/>
    <property type="match status" value="1"/>
</dbReference>
<dbReference type="InterPro" id="IPR000120">
    <property type="entry name" value="Amidase"/>
</dbReference>
<feature type="domain" description="Amidase" evidence="2">
    <location>
        <begin position="28"/>
        <end position="442"/>
    </location>
</feature>
<dbReference type="GO" id="GO:0003824">
    <property type="term" value="F:catalytic activity"/>
    <property type="evidence" value="ECO:0007669"/>
    <property type="project" value="InterPro"/>
</dbReference>
<dbReference type="Gene3D" id="3.90.1300.10">
    <property type="entry name" value="Amidase signature (AS) domain"/>
    <property type="match status" value="1"/>
</dbReference>
<evidence type="ECO:0000313" key="4">
    <source>
        <dbReference type="Proteomes" id="UP001216390"/>
    </source>
</evidence>
<dbReference type="PANTHER" id="PTHR11895">
    <property type="entry name" value="TRANSAMIDASE"/>
    <property type="match status" value="1"/>
</dbReference>
<keyword evidence="4" id="KW-1185">Reference proteome</keyword>
<evidence type="ECO:0000256" key="1">
    <source>
        <dbReference type="ARBA" id="ARBA00009199"/>
    </source>
</evidence>
<gene>
    <name evidence="3" type="ORF">PO878_06405</name>
</gene>
<dbReference type="InterPro" id="IPR023631">
    <property type="entry name" value="Amidase_dom"/>
</dbReference>
<sequence>MVDAPWSGDACSLVEALRAGERTPTEELEATLAAIEGSELNAFCHVDEEGARAAAAAADVSLPFGGVPVGVKQLQEVEGWPHTEASLVFADRVAPHTTTMVDRLRAAGGATLVGQTTASEFGGLNVSVTKANGVTHNPWEHGRTAGGSSGGSSAAVAGGLVSIASGGDGGGSIRIPAGFNGLVGMKGTAGRIPRGPRTLIHPMTVVAGCQARSVRDVARWYDVTTGFDARDPYSLPRVEGWERDLGTHDLRGLRVAVAPTLGAAVVADGVQERVLTAAEALVRDAGLTVVDMTVALPALDLAWALANMVGLRMELGDLWPGCKEDLTKEIAFGLEMADGTVDLAMNARGEAARTMANEAMADIFDQVDLVICATNPDVAFPAHISTNTRVAGQKVDLGNNGALTIPANISGNPAISIPVEPLDGLPVGMQVIGRHHEDALLLDLAAVVERECPWPLVAPGAPV</sequence>
<protein>
    <submittedName>
        <fullName evidence="3">Amidase</fullName>
    </submittedName>
</protein>